<evidence type="ECO:0000313" key="2">
    <source>
        <dbReference type="EMBL" id="PGH17775.1"/>
    </source>
</evidence>
<feature type="region of interest" description="Disordered" evidence="1">
    <location>
        <begin position="68"/>
        <end position="98"/>
    </location>
</feature>
<keyword evidence="3" id="KW-1185">Reference proteome</keyword>
<accession>A0A2B7Y950</accession>
<protein>
    <recommendedName>
        <fullName evidence="4">Impact N-terminal domain-containing protein</fullName>
    </recommendedName>
</protein>
<dbReference type="EMBL" id="PDNB01000008">
    <property type="protein sequence ID" value="PGH17775.1"/>
    <property type="molecule type" value="Genomic_DNA"/>
</dbReference>
<reference evidence="2 3" key="1">
    <citation type="submission" date="2017-10" db="EMBL/GenBank/DDBJ databases">
        <title>Comparative genomics in systemic dimorphic fungi from Ajellomycetaceae.</title>
        <authorList>
            <person name="Munoz J.F."/>
            <person name="Mcewen J.G."/>
            <person name="Clay O.K."/>
            <person name="Cuomo C.A."/>
        </authorList>
    </citation>
    <scope>NUCLEOTIDE SEQUENCE [LARGE SCALE GENOMIC DNA]</scope>
    <source>
        <strain evidence="2 3">UAMH5409</strain>
    </source>
</reference>
<dbReference type="OrthoDB" id="514070at2759"/>
<evidence type="ECO:0000313" key="3">
    <source>
        <dbReference type="Proteomes" id="UP000223968"/>
    </source>
</evidence>
<organism evidence="2 3">
    <name type="scientific">Helicocarpus griseus UAMH5409</name>
    <dbReference type="NCBI Taxonomy" id="1447875"/>
    <lineage>
        <taxon>Eukaryota</taxon>
        <taxon>Fungi</taxon>
        <taxon>Dikarya</taxon>
        <taxon>Ascomycota</taxon>
        <taxon>Pezizomycotina</taxon>
        <taxon>Eurotiomycetes</taxon>
        <taxon>Eurotiomycetidae</taxon>
        <taxon>Onygenales</taxon>
        <taxon>Ajellomycetaceae</taxon>
        <taxon>Helicocarpus</taxon>
    </lineage>
</organism>
<sequence length="377" mass="41415">MATPLQLQALLRFLSKDSKLPLALAMAKAKELQGANLSTPETIIKTDLQTLQSVLGDEKIGKQVMNAARRVTKKRTNDNDDTSSSTKRSKRGDSPTEALSPAQIESYLALPLSSDVDEISSTTLITNRAPLVLAFAVIVLKYTMPEQPLSSRLSLAQAVVSANSRTKAASLGIETGKGAENEGWGQGQPTVKVLGREISVLKRWGYSWHEESSPSEVTVKDSKREDDKDTGTNKMDDLPALWGLDLEDMKRSDARNSSTRQINSTLPIHRPESARDYLLKSFTIQKPTDSSTENAKKKRSKSSSKSISEKETSLGLLLGAIDLLCQSWASVLSKDEIDRRAWSWYVAVRPEVQGGISGWGQKAPVHLSQILDLRRKV</sequence>
<gene>
    <name evidence="2" type="ORF">AJ79_00916</name>
</gene>
<feature type="region of interest" description="Disordered" evidence="1">
    <location>
        <begin position="212"/>
        <end position="237"/>
    </location>
</feature>
<comment type="caution">
    <text evidence="2">The sequence shown here is derived from an EMBL/GenBank/DDBJ whole genome shotgun (WGS) entry which is preliminary data.</text>
</comment>
<evidence type="ECO:0008006" key="4">
    <source>
        <dbReference type="Google" id="ProtNLM"/>
    </source>
</evidence>
<name>A0A2B7Y950_9EURO</name>
<dbReference type="STRING" id="1447875.A0A2B7Y950"/>
<evidence type="ECO:0000256" key="1">
    <source>
        <dbReference type="SAM" id="MobiDB-lite"/>
    </source>
</evidence>
<proteinExistence type="predicted"/>
<dbReference type="AlphaFoldDB" id="A0A2B7Y950"/>
<dbReference type="Proteomes" id="UP000223968">
    <property type="component" value="Unassembled WGS sequence"/>
</dbReference>